<gene>
    <name evidence="2" type="ORF">KL771_06580</name>
</gene>
<name>A0A947D1A7_9HYPH</name>
<keyword evidence="3" id="KW-1185">Reference proteome</keyword>
<sequence length="80" mass="8342">MPSILPARRAALLFVLSTIPTACAPTTATVATDRATDPTRPAAVYCRLAEPIAWSQADTDETIRAIKAHNAVVAALCPPG</sequence>
<feature type="signal peptide" evidence="1">
    <location>
        <begin position="1"/>
        <end position="24"/>
    </location>
</feature>
<dbReference type="RefSeq" id="WP_261967756.1">
    <property type="nucleotide sequence ID" value="NZ_JAHHZF010000003.1"/>
</dbReference>
<proteinExistence type="predicted"/>
<dbReference type="Proteomes" id="UP000766595">
    <property type="component" value="Unassembled WGS sequence"/>
</dbReference>
<feature type="chain" id="PRO_5037532589" evidence="1">
    <location>
        <begin position="25"/>
        <end position="80"/>
    </location>
</feature>
<evidence type="ECO:0000313" key="3">
    <source>
        <dbReference type="Proteomes" id="UP000766595"/>
    </source>
</evidence>
<organism evidence="2 3">
    <name type="scientific">Prosthecodimorpha staleyi</name>
    <dbReference type="NCBI Taxonomy" id="2840188"/>
    <lineage>
        <taxon>Bacteria</taxon>
        <taxon>Pseudomonadati</taxon>
        <taxon>Pseudomonadota</taxon>
        <taxon>Alphaproteobacteria</taxon>
        <taxon>Hyphomicrobiales</taxon>
        <taxon>Ancalomicrobiaceae</taxon>
        <taxon>Prosthecodimorpha</taxon>
    </lineage>
</organism>
<reference evidence="2 3" key="1">
    <citation type="submission" date="2021-06" db="EMBL/GenBank/DDBJ databases">
        <authorList>
            <person name="Grouzdev D.S."/>
            <person name="Koziaeva V."/>
        </authorList>
    </citation>
    <scope>NUCLEOTIDE SEQUENCE [LARGE SCALE GENOMIC DNA]</scope>
    <source>
        <strain evidence="2 3">22</strain>
    </source>
</reference>
<evidence type="ECO:0000313" key="2">
    <source>
        <dbReference type="EMBL" id="MBT9289108.1"/>
    </source>
</evidence>
<evidence type="ECO:0000256" key="1">
    <source>
        <dbReference type="SAM" id="SignalP"/>
    </source>
</evidence>
<protein>
    <submittedName>
        <fullName evidence="2">Uncharacterized protein</fullName>
    </submittedName>
</protein>
<accession>A0A947D1A7</accession>
<comment type="caution">
    <text evidence="2">The sequence shown here is derived from an EMBL/GenBank/DDBJ whole genome shotgun (WGS) entry which is preliminary data.</text>
</comment>
<dbReference type="AlphaFoldDB" id="A0A947D1A7"/>
<keyword evidence="1" id="KW-0732">Signal</keyword>
<dbReference type="EMBL" id="JAHHZF010000003">
    <property type="protein sequence ID" value="MBT9289108.1"/>
    <property type="molecule type" value="Genomic_DNA"/>
</dbReference>